<keyword evidence="4 6" id="KW-1133">Transmembrane helix</keyword>
<dbReference type="SMART" id="SM01398">
    <property type="entry name" value="Cornichon"/>
    <property type="match status" value="1"/>
</dbReference>
<dbReference type="Pfam" id="PF03311">
    <property type="entry name" value="Cornichon"/>
    <property type="match status" value="1"/>
</dbReference>
<reference evidence="7" key="1">
    <citation type="submission" date="2021-01" db="EMBL/GenBank/DDBJ databases">
        <authorList>
            <person name="Corre E."/>
            <person name="Pelletier E."/>
            <person name="Niang G."/>
            <person name="Scheremetjew M."/>
            <person name="Finn R."/>
            <person name="Kale V."/>
            <person name="Holt S."/>
            <person name="Cochrane G."/>
            <person name="Meng A."/>
            <person name="Brown T."/>
            <person name="Cohen L."/>
        </authorList>
    </citation>
    <scope>NUCLEOTIDE SEQUENCE</scope>
    <source>
        <strain evidence="7">SAG 11-49</strain>
    </source>
</reference>
<keyword evidence="5 6" id="KW-0472">Membrane</keyword>
<sequence length="159" mass="18160">MTWDFLLWLFVLIINSGLVGRTTYALICLTDLEQDFINPYDLSNRLNRFVIAEYAGQFIMTAALIAGGKWFCAALHIAVSAYMITLFVKKQVYIDATDAFKQLKGQKFRRGVIFGCYCFSFVMVVFRLVETIVHQMLTPEGRETARKLFKEAAVTLPGY</sequence>
<evidence type="ECO:0000256" key="4">
    <source>
        <dbReference type="ARBA" id="ARBA00022989"/>
    </source>
</evidence>
<dbReference type="GO" id="GO:0016192">
    <property type="term" value="P:vesicle-mediated transport"/>
    <property type="evidence" value="ECO:0007669"/>
    <property type="project" value="InterPro"/>
</dbReference>
<evidence type="ECO:0000256" key="3">
    <source>
        <dbReference type="ARBA" id="ARBA00022692"/>
    </source>
</evidence>
<protein>
    <submittedName>
        <fullName evidence="7">Uncharacterized protein</fullName>
    </submittedName>
</protein>
<comment type="similarity">
    <text evidence="2">Belongs to the cornichon family.</text>
</comment>
<evidence type="ECO:0000256" key="2">
    <source>
        <dbReference type="ARBA" id="ARBA00010095"/>
    </source>
</evidence>
<evidence type="ECO:0000256" key="1">
    <source>
        <dbReference type="ARBA" id="ARBA00004141"/>
    </source>
</evidence>
<gene>
    <name evidence="7" type="ORF">CLEI1391_LOCUS2615</name>
</gene>
<comment type="subcellular location">
    <subcellularLocation>
        <location evidence="1">Membrane</location>
        <topology evidence="1">Multi-pass membrane protein</topology>
    </subcellularLocation>
</comment>
<keyword evidence="3 6" id="KW-0812">Transmembrane</keyword>
<dbReference type="GO" id="GO:0016020">
    <property type="term" value="C:membrane"/>
    <property type="evidence" value="ECO:0007669"/>
    <property type="project" value="UniProtKB-SubCell"/>
</dbReference>
<feature type="transmembrane region" description="Helical" evidence="6">
    <location>
        <begin position="6"/>
        <end position="29"/>
    </location>
</feature>
<dbReference type="PANTHER" id="PTHR12290">
    <property type="entry name" value="CORNICHON-RELATED"/>
    <property type="match status" value="1"/>
</dbReference>
<name>A0A7S0WIB6_9CHLO</name>
<accession>A0A7S0WIB6</accession>
<dbReference type="AlphaFoldDB" id="A0A7S0WIB6"/>
<evidence type="ECO:0000313" key="7">
    <source>
        <dbReference type="EMBL" id="CAD8667603.1"/>
    </source>
</evidence>
<proteinExistence type="inferred from homology"/>
<evidence type="ECO:0000256" key="5">
    <source>
        <dbReference type="ARBA" id="ARBA00023136"/>
    </source>
</evidence>
<organism evidence="7">
    <name type="scientific">Chlamydomonas leiostraca</name>
    <dbReference type="NCBI Taxonomy" id="1034604"/>
    <lineage>
        <taxon>Eukaryota</taxon>
        <taxon>Viridiplantae</taxon>
        <taxon>Chlorophyta</taxon>
        <taxon>core chlorophytes</taxon>
        <taxon>Chlorophyceae</taxon>
        <taxon>CS clade</taxon>
        <taxon>Chlamydomonadales</taxon>
        <taxon>Chlamydomonadaceae</taxon>
        <taxon>Chlamydomonas</taxon>
    </lineage>
</organism>
<feature type="transmembrane region" description="Helical" evidence="6">
    <location>
        <begin position="111"/>
        <end position="129"/>
    </location>
</feature>
<dbReference type="EMBL" id="HBFB01004781">
    <property type="protein sequence ID" value="CAD8667603.1"/>
    <property type="molecule type" value="Transcribed_RNA"/>
</dbReference>
<evidence type="ECO:0000256" key="6">
    <source>
        <dbReference type="SAM" id="Phobius"/>
    </source>
</evidence>
<dbReference type="InterPro" id="IPR003377">
    <property type="entry name" value="Cornichon"/>
</dbReference>